<accession>A0AA39TUQ7</accession>
<dbReference type="PANTHER" id="PTHR31351">
    <property type="entry name" value="EXPRESSED PROTEIN"/>
    <property type="match status" value="1"/>
</dbReference>
<gene>
    <name evidence="3" type="ORF">LWI29_022939</name>
</gene>
<dbReference type="GO" id="GO:0010305">
    <property type="term" value="P:leaf vascular tissue pattern formation"/>
    <property type="evidence" value="ECO:0007669"/>
    <property type="project" value="TreeGrafter"/>
</dbReference>
<reference evidence="3" key="1">
    <citation type="journal article" date="2022" name="Plant J.">
        <title>Strategies of tolerance reflected in two North American maple genomes.</title>
        <authorList>
            <person name="McEvoy S.L."/>
            <person name="Sezen U.U."/>
            <person name="Trouern-Trend A."/>
            <person name="McMahon S.M."/>
            <person name="Schaberg P.G."/>
            <person name="Yang J."/>
            <person name="Wegrzyn J.L."/>
            <person name="Swenson N.G."/>
        </authorList>
    </citation>
    <scope>NUCLEOTIDE SEQUENCE</scope>
    <source>
        <strain evidence="3">NS2018</strain>
    </source>
</reference>
<proteinExistence type="predicted"/>
<dbReference type="InterPro" id="IPR013666">
    <property type="entry name" value="PH_pln"/>
</dbReference>
<dbReference type="GO" id="GO:0009734">
    <property type="term" value="P:auxin-activated signaling pathway"/>
    <property type="evidence" value="ECO:0007669"/>
    <property type="project" value="TreeGrafter"/>
</dbReference>
<protein>
    <recommendedName>
        <fullName evidence="2">Pleckstrin-like plant domain-containing protein</fullName>
    </recommendedName>
</protein>
<evidence type="ECO:0000313" key="3">
    <source>
        <dbReference type="EMBL" id="KAK0607935.1"/>
    </source>
</evidence>
<dbReference type="InterPro" id="IPR040269">
    <property type="entry name" value="VAB"/>
</dbReference>
<evidence type="ECO:0000259" key="2">
    <source>
        <dbReference type="Pfam" id="PF08458"/>
    </source>
</evidence>
<dbReference type="EMBL" id="JAUESC010000001">
    <property type="protein sequence ID" value="KAK0607935.1"/>
    <property type="molecule type" value="Genomic_DNA"/>
</dbReference>
<sequence length="224" mass="25457">MTARKNQVLFQAKEEEEEEEEEEIETEVEAEAEAKVEVVVISLIFNATIAITLTILKHIAERTWSWNINTVEPRIPATVDGDGGEIMQQPLHHLVPTGPVLEIPQNKVPLVATEANEQVDTTAVSRPQRVKRRPAWMTDFEVMLKMKGRHVAGTFTKKKKNVVLEVIKDMPAWSGRHLLEGGENRRYFGLKTVMRGVVEYDIWTQGVSRLLTVAAERSSNRHRI</sequence>
<reference evidence="3" key="2">
    <citation type="submission" date="2023-06" db="EMBL/GenBank/DDBJ databases">
        <authorList>
            <person name="Swenson N.G."/>
            <person name="Wegrzyn J.L."/>
            <person name="Mcevoy S.L."/>
        </authorList>
    </citation>
    <scope>NUCLEOTIDE SEQUENCE</scope>
    <source>
        <strain evidence="3">NS2018</strain>
        <tissue evidence="3">Leaf</tissue>
    </source>
</reference>
<feature type="region of interest" description="Disordered" evidence="1">
    <location>
        <begin position="1"/>
        <end position="22"/>
    </location>
</feature>
<dbReference type="GO" id="GO:0010087">
    <property type="term" value="P:phloem or xylem histogenesis"/>
    <property type="evidence" value="ECO:0007669"/>
    <property type="project" value="TreeGrafter"/>
</dbReference>
<name>A0AA39TUQ7_ACESA</name>
<feature type="domain" description="Pleckstrin-like plant" evidence="2">
    <location>
        <begin position="139"/>
        <end position="213"/>
    </location>
</feature>
<dbReference type="Proteomes" id="UP001168877">
    <property type="component" value="Unassembled WGS sequence"/>
</dbReference>
<organism evidence="3 4">
    <name type="scientific">Acer saccharum</name>
    <name type="common">Sugar maple</name>
    <dbReference type="NCBI Taxonomy" id="4024"/>
    <lineage>
        <taxon>Eukaryota</taxon>
        <taxon>Viridiplantae</taxon>
        <taxon>Streptophyta</taxon>
        <taxon>Embryophyta</taxon>
        <taxon>Tracheophyta</taxon>
        <taxon>Spermatophyta</taxon>
        <taxon>Magnoliopsida</taxon>
        <taxon>eudicotyledons</taxon>
        <taxon>Gunneridae</taxon>
        <taxon>Pentapetalae</taxon>
        <taxon>rosids</taxon>
        <taxon>malvids</taxon>
        <taxon>Sapindales</taxon>
        <taxon>Sapindaceae</taxon>
        <taxon>Hippocastanoideae</taxon>
        <taxon>Acereae</taxon>
        <taxon>Acer</taxon>
    </lineage>
</organism>
<evidence type="ECO:0000256" key="1">
    <source>
        <dbReference type="SAM" id="MobiDB-lite"/>
    </source>
</evidence>
<dbReference type="AlphaFoldDB" id="A0AA39TUQ7"/>
<comment type="caution">
    <text evidence="3">The sequence shown here is derived from an EMBL/GenBank/DDBJ whole genome shotgun (WGS) entry which is preliminary data.</text>
</comment>
<dbReference type="Pfam" id="PF08458">
    <property type="entry name" value="PH_2"/>
    <property type="match status" value="1"/>
</dbReference>
<evidence type="ECO:0000313" key="4">
    <source>
        <dbReference type="Proteomes" id="UP001168877"/>
    </source>
</evidence>
<keyword evidence="4" id="KW-1185">Reference proteome</keyword>
<dbReference type="PANTHER" id="PTHR31351:SF4">
    <property type="entry name" value="AUXIN CANALIZATION PROTEIN (DUF828)"/>
    <property type="match status" value="1"/>
</dbReference>